<name>A0A1E3I985_9TREE</name>
<sequence length="87" mass="9837">MEEGKVDVDLKDLLHLDPSIANPSNRYITLPSIAHPSITYPSTTYPSVANRSMLLVVLILRRMRKEKSHSALIVLFILSIPRPVWTV</sequence>
<evidence type="ECO:0000313" key="1">
    <source>
        <dbReference type="EMBL" id="ODN85048.1"/>
    </source>
</evidence>
<keyword evidence="2" id="KW-1185">Reference proteome</keyword>
<accession>A0A1E3I985</accession>
<dbReference type="Proteomes" id="UP000094065">
    <property type="component" value="Unassembled WGS sequence"/>
</dbReference>
<comment type="caution">
    <text evidence="1">The sequence shown here is derived from an EMBL/GenBank/DDBJ whole genome shotgun (WGS) entry which is preliminary data.</text>
</comment>
<dbReference type="GeneID" id="30152187"/>
<dbReference type="EMBL" id="AWGJ01000001">
    <property type="protein sequence ID" value="ODN85048.1"/>
    <property type="molecule type" value="Genomic_DNA"/>
</dbReference>
<dbReference type="AlphaFoldDB" id="A0A1E3I985"/>
<dbReference type="RefSeq" id="XP_018998851.1">
    <property type="nucleotide sequence ID" value="XM_019134146.1"/>
</dbReference>
<organism evidence="1 2">
    <name type="scientific">Cryptococcus amylolentus CBS 6039</name>
    <dbReference type="NCBI Taxonomy" id="1295533"/>
    <lineage>
        <taxon>Eukaryota</taxon>
        <taxon>Fungi</taxon>
        <taxon>Dikarya</taxon>
        <taxon>Basidiomycota</taxon>
        <taxon>Agaricomycotina</taxon>
        <taxon>Tremellomycetes</taxon>
        <taxon>Tremellales</taxon>
        <taxon>Cryptococcaceae</taxon>
        <taxon>Cryptococcus</taxon>
    </lineage>
</organism>
<proteinExistence type="predicted"/>
<reference evidence="1 2" key="1">
    <citation type="submission" date="2016-06" db="EMBL/GenBank/DDBJ databases">
        <title>Evolution of pathogenesis and genome organization in the Tremellales.</title>
        <authorList>
            <person name="Cuomo C."/>
            <person name="Litvintseva A."/>
            <person name="Heitman J."/>
            <person name="Chen Y."/>
            <person name="Sun S."/>
            <person name="Springer D."/>
            <person name="Dromer F."/>
            <person name="Young S."/>
            <person name="Zeng Q."/>
            <person name="Chapman S."/>
            <person name="Gujja S."/>
            <person name="Saif S."/>
            <person name="Birren B."/>
        </authorList>
    </citation>
    <scope>NUCLEOTIDE SEQUENCE [LARGE SCALE GENOMIC DNA]</scope>
    <source>
        <strain evidence="1 2">CBS 6039</strain>
    </source>
</reference>
<evidence type="ECO:0000313" key="2">
    <source>
        <dbReference type="Proteomes" id="UP000094065"/>
    </source>
</evidence>
<gene>
    <name evidence="1" type="ORF">L202_00878</name>
</gene>
<protein>
    <submittedName>
        <fullName evidence="1">Uncharacterized protein</fullName>
    </submittedName>
</protein>